<feature type="chain" id="PRO_5035851419" evidence="2">
    <location>
        <begin position="22"/>
        <end position="128"/>
    </location>
</feature>
<dbReference type="AlphaFoldDB" id="A0A8S2TNC8"/>
<protein>
    <submittedName>
        <fullName evidence="3">Uncharacterized protein</fullName>
    </submittedName>
</protein>
<reference evidence="3" key="1">
    <citation type="submission" date="2021-02" db="EMBL/GenBank/DDBJ databases">
        <authorList>
            <person name="Nowell W R."/>
        </authorList>
    </citation>
    <scope>NUCLEOTIDE SEQUENCE</scope>
</reference>
<evidence type="ECO:0000256" key="1">
    <source>
        <dbReference type="SAM" id="MobiDB-lite"/>
    </source>
</evidence>
<proteinExistence type="predicted"/>
<evidence type="ECO:0000256" key="2">
    <source>
        <dbReference type="SAM" id="SignalP"/>
    </source>
</evidence>
<comment type="caution">
    <text evidence="3">The sequence shown here is derived from an EMBL/GenBank/DDBJ whole genome shotgun (WGS) entry which is preliminary data.</text>
</comment>
<feature type="signal peptide" evidence="2">
    <location>
        <begin position="1"/>
        <end position="21"/>
    </location>
</feature>
<evidence type="ECO:0000313" key="3">
    <source>
        <dbReference type="EMBL" id="CAF4298725.1"/>
    </source>
</evidence>
<feature type="region of interest" description="Disordered" evidence="1">
    <location>
        <begin position="70"/>
        <end position="128"/>
    </location>
</feature>
<feature type="compositionally biased region" description="Acidic residues" evidence="1">
    <location>
        <begin position="92"/>
        <end position="101"/>
    </location>
</feature>
<dbReference type="EMBL" id="CAJOBA010057262">
    <property type="protein sequence ID" value="CAF4298725.1"/>
    <property type="molecule type" value="Genomic_DNA"/>
</dbReference>
<accession>A0A8S2TNC8</accession>
<dbReference type="Proteomes" id="UP000682733">
    <property type="component" value="Unassembled WGS sequence"/>
</dbReference>
<organism evidence="3 4">
    <name type="scientific">Didymodactylos carnosus</name>
    <dbReference type="NCBI Taxonomy" id="1234261"/>
    <lineage>
        <taxon>Eukaryota</taxon>
        <taxon>Metazoa</taxon>
        <taxon>Spiralia</taxon>
        <taxon>Gnathifera</taxon>
        <taxon>Rotifera</taxon>
        <taxon>Eurotatoria</taxon>
        <taxon>Bdelloidea</taxon>
        <taxon>Philodinida</taxon>
        <taxon>Philodinidae</taxon>
        <taxon>Didymodactylos</taxon>
    </lineage>
</organism>
<keyword evidence="2" id="KW-0732">Signal</keyword>
<name>A0A8S2TNC8_9BILA</name>
<evidence type="ECO:0000313" key="4">
    <source>
        <dbReference type="Proteomes" id="UP000682733"/>
    </source>
</evidence>
<gene>
    <name evidence="3" type="ORF">TMI583_LOCUS38440</name>
</gene>
<sequence length="128" mass="14358">MVAYQLVLTLLLACLLAYPNAEQSLYLRNVVSVLDLNGGIASTRATEDGDKLPISGIELFKLKVVIKIHQKSDKKQKSQKKKIVGEQHEMVAEENDGDLEEETRKGENDNSEDDDETLIMNTNHLYAK</sequence>
<feature type="compositionally biased region" description="Polar residues" evidence="1">
    <location>
        <begin position="119"/>
        <end position="128"/>
    </location>
</feature>